<dbReference type="EMBL" id="JABSTU010000008">
    <property type="protein sequence ID" value="KAH8022993.1"/>
    <property type="molecule type" value="Genomic_DNA"/>
</dbReference>
<feature type="region of interest" description="Disordered" evidence="1">
    <location>
        <begin position="149"/>
        <end position="180"/>
    </location>
</feature>
<dbReference type="GO" id="GO:0072354">
    <property type="term" value="F:histone H3T3 kinase activity"/>
    <property type="evidence" value="ECO:0007669"/>
    <property type="project" value="TreeGrafter"/>
</dbReference>
<dbReference type="GO" id="GO:0005737">
    <property type="term" value="C:cytoplasm"/>
    <property type="evidence" value="ECO:0007669"/>
    <property type="project" value="TreeGrafter"/>
</dbReference>
<gene>
    <name evidence="3" type="ORF">HPB51_009597</name>
</gene>
<evidence type="ECO:0000313" key="4">
    <source>
        <dbReference type="Proteomes" id="UP000821866"/>
    </source>
</evidence>
<dbReference type="GO" id="GO:0005634">
    <property type="term" value="C:nucleus"/>
    <property type="evidence" value="ECO:0007669"/>
    <property type="project" value="TreeGrafter"/>
</dbReference>
<evidence type="ECO:0000313" key="3">
    <source>
        <dbReference type="EMBL" id="KAH8022993.1"/>
    </source>
</evidence>
<reference evidence="3" key="1">
    <citation type="journal article" date="2020" name="Cell">
        <title>Large-Scale Comparative Analyses of Tick Genomes Elucidate Their Genetic Diversity and Vector Capacities.</title>
        <authorList>
            <consortium name="Tick Genome and Microbiome Consortium (TIGMIC)"/>
            <person name="Jia N."/>
            <person name="Wang J."/>
            <person name="Shi W."/>
            <person name="Du L."/>
            <person name="Sun Y."/>
            <person name="Zhan W."/>
            <person name="Jiang J.F."/>
            <person name="Wang Q."/>
            <person name="Zhang B."/>
            <person name="Ji P."/>
            <person name="Bell-Sakyi L."/>
            <person name="Cui X.M."/>
            <person name="Yuan T.T."/>
            <person name="Jiang B.G."/>
            <person name="Yang W.F."/>
            <person name="Lam T.T."/>
            <person name="Chang Q.C."/>
            <person name="Ding S.J."/>
            <person name="Wang X.J."/>
            <person name="Zhu J.G."/>
            <person name="Ruan X.D."/>
            <person name="Zhao L."/>
            <person name="Wei J.T."/>
            <person name="Ye R.Z."/>
            <person name="Que T.C."/>
            <person name="Du C.H."/>
            <person name="Zhou Y.H."/>
            <person name="Cheng J.X."/>
            <person name="Dai P.F."/>
            <person name="Guo W.B."/>
            <person name="Han X.H."/>
            <person name="Huang E.J."/>
            <person name="Li L.F."/>
            <person name="Wei W."/>
            <person name="Gao Y.C."/>
            <person name="Liu J.Z."/>
            <person name="Shao H.Z."/>
            <person name="Wang X."/>
            <person name="Wang C.C."/>
            <person name="Yang T.C."/>
            <person name="Huo Q.B."/>
            <person name="Li W."/>
            <person name="Chen H.Y."/>
            <person name="Chen S.E."/>
            <person name="Zhou L.G."/>
            <person name="Ni X.B."/>
            <person name="Tian J.H."/>
            <person name="Sheng Y."/>
            <person name="Liu T."/>
            <person name="Pan Y.S."/>
            <person name="Xia L.Y."/>
            <person name="Li J."/>
            <person name="Zhao F."/>
            <person name="Cao W.C."/>
        </authorList>
    </citation>
    <scope>NUCLEOTIDE SEQUENCE</scope>
    <source>
        <strain evidence="3">Rmic-2018</strain>
    </source>
</reference>
<comment type="caution">
    <text evidence="3">The sequence shown here is derived from an EMBL/GenBank/DDBJ whole genome shotgun (WGS) entry which is preliminary data.</text>
</comment>
<dbReference type="Proteomes" id="UP000821866">
    <property type="component" value="Chromosome 6"/>
</dbReference>
<dbReference type="AlphaFoldDB" id="A0A9J6DM41"/>
<feature type="transmembrane region" description="Helical" evidence="2">
    <location>
        <begin position="95"/>
        <end position="118"/>
    </location>
</feature>
<dbReference type="GO" id="GO:0000278">
    <property type="term" value="P:mitotic cell cycle"/>
    <property type="evidence" value="ECO:0007669"/>
    <property type="project" value="TreeGrafter"/>
</dbReference>
<reference evidence="3" key="2">
    <citation type="submission" date="2021-09" db="EMBL/GenBank/DDBJ databases">
        <authorList>
            <person name="Jia N."/>
            <person name="Wang J."/>
            <person name="Shi W."/>
            <person name="Du L."/>
            <person name="Sun Y."/>
            <person name="Zhan W."/>
            <person name="Jiang J."/>
            <person name="Wang Q."/>
            <person name="Zhang B."/>
            <person name="Ji P."/>
            <person name="Sakyi L.B."/>
            <person name="Cui X."/>
            <person name="Yuan T."/>
            <person name="Jiang B."/>
            <person name="Yang W."/>
            <person name="Lam T.T.-Y."/>
            <person name="Chang Q."/>
            <person name="Ding S."/>
            <person name="Wang X."/>
            <person name="Zhu J."/>
            <person name="Ruan X."/>
            <person name="Zhao L."/>
            <person name="Wei J."/>
            <person name="Que T."/>
            <person name="Du C."/>
            <person name="Cheng J."/>
            <person name="Dai P."/>
            <person name="Han X."/>
            <person name="Huang E."/>
            <person name="Gao Y."/>
            <person name="Liu J."/>
            <person name="Shao H."/>
            <person name="Ye R."/>
            <person name="Li L."/>
            <person name="Wei W."/>
            <person name="Wang X."/>
            <person name="Wang C."/>
            <person name="Huo Q."/>
            <person name="Li W."/>
            <person name="Guo W."/>
            <person name="Chen H."/>
            <person name="Chen S."/>
            <person name="Zhou L."/>
            <person name="Zhou L."/>
            <person name="Ni X."/>
            <person name="Tian J."/>
            <person name="Zhou Y."/>
            <person name="Sheng Y."/>
            <person name="Liu T."/>
            <person name="Pan Y."/>
            <person name="Xia L."/>
            <person name="Li J."/>
            <person name="Zhao F."/>
            <person name="Cao W."/>
        </authorList>
    </citation>
    <scope>NUCLEOTIDE SEQUENCE</scope>
    <source>
        <strain evidence="3">Rmic-2018</strain>
        <tissue evidence="3">Larvae</tissue>
    </source>
</reference>
<dbReference type="GO" id="GO:0035556">
    <property type="term" value="P:intracellular signal transduction"/>
    <property type="evidence" value="ECO:0007669"/>
    <property type="project" value="TreeGrafter"/>
</dbReference>
<keyword evidence="2" id="KW-1133">Transmembrane helix</keyword>
<feature type="compositionally biased region" description="Acidic residues" evidence="1">
    <location>
        <begin position="165"/>
        <end position="174"/>
    </location>
</feature>
<dbReference type="PANTHER" id="PTHR24419">
    <property type="entry name" value="INTERLEUKIN-1 RECEPTOR-ASSOCIATED KINASE"/>
    <property type="match status" value="1"/>
</dbReference>
<keyword evidence="2" id="KW-0812">Transmembrane</keyword>
<keyword evidence="4" id="KW-1185">Reference proteome</keyword>
<accession>A0A9J6DM41</accession>
<dbReference type="VEuPathDB" id="VectorBase:LOC119171554"/>
<evidence type="ECO:0000256" key="1">
    <source>
        <dbReference type="SAM" id="MobiDB-lite"/>
    </source>
</evidence>
<sequence length="488" mass="53455">MRNSVASTVLKGTYETVYVDAKNAMALNLVEPPAWSSDRKRAYSLRFHLGCGGKAFKKEVISNDHHSRDRVVATDRPGETTSRVDLHEFFRNNQVIIYLVCSCVLTGLVLVFTLVTAYGGRRQSNSGRPTSSASWAKFAESYPLLDRSPLRVGRDSPVTQRLGSSDDDDDENEAGVEKKNENALDCATAVNCERGERASSFAGCTPSEISEGPWSMTWSFTGEPPQVLIKSKATVKRPIEVFPGRLLDLCNQDAPLTFHVLLPNGRQHHSKWLAHGRHSEVFRVASLLRRTVLKVVPVTGDFTDQEVDIIASAIECCLIVCVFDQFPEWLLRRANQGLDCSNESLAESLASEMAGTDGSSDASDLSTAFRPWKGAYQCCLTRHFIVFELSYAGKPLSRISLRSAVQGRSLVQQAACCLAVAERALGLRHTGVDADKLLVAMTDAASLEYRLPNRATPISIESAGLKAHLAGCLSFDFDSAGTCHSRFS</sequence>
<name>A0A9J6DM41_RHIMP</name>
<keyword evidence="2" id="KW-0472">Membrane</keyword>
<dbReference type="PANTHER" id="PTHR24419:SF18">
    <property type="entry name" value="SERINE_THREONINE-PROTEIN KINASE HASPIN"/>
    <property type="match status" value="1"/>
</dbReference>
<protein>
    <submittedName>
        <fullName evidence="3">Uncharacterized protein</fullName>
    </submittedName>
</protein>
<evidence type="ECO:0000256" key="2">
    <source>
        <dbReference type="SAM" id="Phobius"/>
    </source>
</evidence>
<organism evidence="3 4">
    <name type="scientific">Rhipicephalus microplus</name>
    <name type="common">Cattle tick</name>
    <name type="synonym">Boophilus microplus</name>
    <dbReference type="NCBI Taxonomy" id="6941"/>
    <lineage>
        <taxon>Eukaryota</taxon>
        <taxon>Metazoa</taxon>
        <taxon>Ecdysozoa</taxon>
        <taxon>Arthropoda</taxon>
        <taxon>Chelicerata</taxon>
        <taxon>Arachnida</taxon>
        <taxon>Acari</taxon>
        <taxon>Parasitiformes</taxon>
        <taxon>Ixodida</taxon>
        <taxon>Ixodoidea</taxon>
        <taxon>Ixodidae</taxon>
        <taxon>Rhipicephalinae</taxon>
        <taxon>Rhipicephalus</taxon>
        <taxon>Boophilus</taxon>
    </lineage>
</organism>
<proteinExistence type="predicted"/>